<dbReference type="GO" id="GO:0006450">
    <property type="term" value="P:regulation of translational fidelity"/>
    <property type="evidence" value="ECO:0007669"/>
    <property type="project" value="InterPro"/>
</dbReference>
<organism evidence="2 3">
    <name type="scientific">Lyophyllum shimeji</name>
    <name type="common">Hon-shimeji</name>
    <name type="synonym">Tricholoma shimeji</name>
    <dbReference type="NCBI Taxonomy" id="47721"/>
    <lineage>
        <taxon>Eukaryota</taxon>
        <taxon>Fungi</taxon>
        <taxon>Dikarya</taxon>
        <taxon>Basidiomycota</taxon>
        <taxon>Agaricomycotina</taxon>
        <taxon>Agaricomycetes</taxon>
        <taxon>Agaricomycetidae</taxon>
        <taxon>Agaricales</taxon>
        <taxon>Tricholomatineae</taxon>
        <taxon>Lyophyllaceae</taxon>
        <taxon>Lyophyllum</taxon>
    </lineage>
</organism>
<reference evidence="2" key="1">
    <citation type="submission" date="2022-07" db="EMBL/GenBank/DDBJ databases">
        <title>The genome of Lyophyllum shimeji provides insight into the initial evolution of ectomycorrhizal fungal genome.</title>
        <authorList>
            <person name="Kobayashi Y."/>
            <person name="Shibata T."/>
            <person name="Hirakawa H."/>
            <person name="Shigenobu S."/>
            <person name="Nishiyama T."/>
            <person name="Yamada A."/>
            <person name="Hasebe M."/>
            <person name="Kawaguchi M."/>
        </authorList>
    </citation>
    <scope>NUCLEOTIDE SEQUENCE</scope>
    <source>
        <strain evidence="2">AT787</strain>
    </source>
</reference>
<proteinExistence type="predicted"/>
<evidence type="ECO:0000313" key="3">
    <source>
        <dbReference type="Proteomes" id="UP001063166"/>
    </source>
</evidence>
<dbReference type="Proteomes" id="UP001063166">
    <property type="component" value="Unassembled WGS sequence"/>
</dbReference>
<dbReference type="OrthoDB" id="5522061at2759"/>
<feature type="region of interest" description="Disordered" evidence="1">
    <location>
        <begin position="20"/>
        <end position="39"/>
    </location>
</feature>
<sequence>MWAPGRCLRRPQKFIIPNASRNRLGSSGVQHKTDEHGIPVKPTWSVHELLSSYPEPTLSSSTLARLHKLSALNPPAEGTPEHARLKEEMEEIIRLVEAVKLVATHGVQPTSHLSKDEKSPNPGLPLLEREAFGQELLQHAARTSGGFYVVDSDRRRL</sequence>
<keyword evidence="3" id="KW-1185">Reference proteome</keyword>
<evidence type="ECO:0000256" key="1">
    <source>
        <dbReference type="SAM" id="MobiDB-lite"/>
    </source>
</evidence>
<dbReference type="EMBL" id="BRPK01000001">
    <property type="protein sequence ID" value="GLB33511.1"/>
    <property type="molecule type" value="Genomic_DNA"/>
</dbReference>
<comment type="caution">
    <text evidence="2">The sequence shown here is derived from an EMBL/GenBank/DDBJ whole genome shotgun (WGS) entry which is preliminary data.</text>
</comment>
<evidence type="ECO:0000313" key="2">
    <source>
        <dbReference type="EMBL" id="GLB33511.1"/>
    </source>
</evidence>
<dbReference type="InterPro" id="IPR003837">
    <property type="entry name" value="GatC"/>
</dbReference>
<dbReference type="Pfam" id="PF02686">
    <property type="entry name" value="GatC"/>
    <property type="match status" value="1"/>
</dbReference>
<protein>
    <submittedName>
        <fullName evidence="2">Uncharacterized protein</fullName>
    </submittedName>
</protein>
<name>A0A9P3PDL2_LYOSH</name>
<gene>
    <name evidence="2" type="ORF">LshimejAT787_0103950</name>
</gene>
<dbReference type="AlphaFoldDB" id="A0A9P3PDL2"/>
<feature type="compositionally biased region" description="Polar residues" evidence="1">
    <location>
        <begin position="20"/>
        <end position="30"/>
    </location>
</feature>
<accession>A0A9P3PDL2</accession>